<dbReference type="InterPro" id="IPR036864">
    <property type="entry name" value="Zn2-C6_fun-type_DNA-bd_sf"/>
</dbReference>
<dbReference type="GO" id="GO:0000978">
    <property type="term" value="F:RNA polymerase II cis-regulatory region sequence-specific DNA binding"/>
    <property type="evidence" value="ECO:0007669"/>
    <property type="project" value="TreeGrafter"/>
</dbReference>
<dbReference type="OrthoDB" id="4236860at2759"/>
<accession>A0A6A6NMJ4</accession>
<feature type="region of interest" description="Disordered" evidence="7">
    <location>
        <begin position="90"/>
        <end position="128"/>
    </location>
</feature>
<protein>
    <recommendedName>
        <fullName evidence="8">Zn(2)-C6 fungal-type domain-containing protein</fullName>
    </recommendedName>
</protein>
<dbReference type="Proteomes" id="UP000799766">
    <property type="component" value="Unassembled WGS sequence"/>
</dbReference>
<keyword evidence="10" id="KW-1185">Reference proteome</keyword>
<keyword evidence="1" id="KW-0479">Metal-binding</keyword>
<evidence type="ECO:0000313" key="9">
    <source>
        <dbReference type="EMBL" id="KAF2452888.1"/>
    </source>
</evidence>
<evidence type="ECO:0000256" key="3">
    <source>
        <dbReference type="ARBA" id="ARBA00023015"/>
    </source>
</evidence>
<dbReference type="GO" id="GO:0008270">
    <property type="term" value="F:zinc ion binding"/>
    <property type="evidence" value="ECO:0007669"/>
    <property type="project" value="InterPro"/>
</dbReference>
<dbReference type="SMART" id="SM00066">
    <property type="entry name" value="GAL4"/>
    <property type="match status" value="1"/>
</dbReference>
<evidence type="ECO:0000256" key="7">
    <source>
        <dbReference type="SAM" id="MobiDB-lite"/>
    </source>
</evidence>
<keyword evidence="3" id="KW-0805">Transcription regulation</keyword>
<evidence type="ECO:0000256" key="2">
    <source>
        <dbReference type="ARBA" id="ARBA00022833"/>
    </source>
</evidence>
<keyword evidence="6" id="KW-0539">Nucleus</keyword>
<organism evidence="9 10">
    <name type="scientific">Lineolata rhizophorae</name>
    <dbReference type="NCBI Taxonomy" id="578093"/>
    <lineage>
        <taxon>Eukaryota</taxon>
        <taxon>Fungi</taxon>
        <taxon>Dikarya</taxon>
        <taxon>Ascomycota</taxon>
        <taxon>Pezizomycotina</taxon>
        <taxon>Dothideomycetes</taxon>
        <taxon>Dothideomycetes incertae sedis</taxon>
        <taxon>Lineolatales</taxon>
        <taxon>Lineolataceae</taxon>
        <taxon>Lineolata</taxon>
    </lineage>
</organism>
<dbReference type="GO" id="GO:0005634">
    <property type="term" value="C:nucleus"/>
    <property type="evidence" value="ECO:0007669"/>
    <property type="project" value="TreeGrafter"/>
</dbReference>
<dbReference type="Pfam" id="PF04082">
    <property type="entry name" value="Fungal_trans"/>
    <property type="match status" value="1"/>
</dbReference>
<dbReference type="Pfam" id="PF00172">
    <property type="entry name" value="Zn_clus"/>
    <property type="match status" value="1"/>
</dbReference>
<keyword evidence="2" id="KW-0862">Zinc</keyword>
<dbReference type="GO" id="GO:0001228">
    <property type="term" value="F:DNA-binding transcription activator activity, RNA polymerase II-specific"/>
    <property type="evidence" value="ECO:0007669"/>
    <property type="project" value="TreeGrafter"/>
</dbReference>
<dbReference type="InterPro" id="IPR051430">
    <property type="entry name" value="Fungal_TF_Env_Response"/>
</dbReference>
<dbReference type="InterPro" id="IPR001138">
    <property type="entry name" value="Zn2Cys6_DnaBD"/>
</dbReference>
<feature type="region of interest" description="Disordered" evidence="7">
    <location>
        <begin position="689"/>
        <end position="713"/>
    </location>
</feature>
<dbReference type="PANTHER" id="PTHR31944">
    <property type="entry name" value="HEME-RESPONSIVE ZINC FINGER TRANSCRIPTION FACTOR HAP1"/>
    <property type="match status" value="1"/>
</dbReference>
<dbReference type="PANTHER" id="PTHR31944:SF130">
    <property type="entry name" value="ZN(II)2CYS6 TRANSCRIPTION FACTO (EUROFUNG)"/>
    <property type="match status" value="1"/>
</dbReference>
<evidence type="ECO:0000259" key="8">
    <source>
        <dbReference type="PROSITE" id="PS50048"/>
    </source>
</evidence>
<dbReference type="CDD" id="cd12148">
    <property type="entry name" value="fungal_TF_MHR"/>
    <property type="match status" value="1"/>
</dbReference>
<gene>
    <name evidence="9" type="ORF">BDY21DRAFT_150384</name>
</gene>
<sequence>MLSQFSVRHPPPADDVALSTPRKRRRKALSCNTCRKRKLKCNREYPACERCVKAGYPQSCQYSSVAQEDGAGTNDDDSVAGSVVDENAVELTKGDGPSAGDAKEIPHRSRGARLNNADSSSGLAPASMAHLRAQSERIAQLEHRLELMESRNSTKTDHYAPGNCPNRFDDPETMTLKGAGFETRFFGFSHPISVLAHAFDIREFMKESVSTQATQHFSSNLKAVRRRAKTAPSLLSINSDAALASLIPDPDLTDRLIDLHFSASESFYCVLHEPTFRSQYTEFRTRSFSPPGFVPVLLSVLSINICLLASDPSGRYLGESTTERARALTFHGAAHSWVSNQSNKHPTIFVYQTRILLLLSEIVNDIKPKQHWLSAGELLRLAAMAGLHREPDVVGDGKSNCWEKEMRRRLWGTVRELELQVSLDRGFSVGSLGLGADARAPRNLDDEDLQPIMNALPPSRPNTRPTKSRYLHISHRSFAYRADLTRIVNANRARISFEELLSHEERISAEVDALSKWSDGDTLPATLLRLQYQQFLLLLYTPFTRASRSYPSRAAYSRAATLTVAGYLISEHTRLSRSGIHALNFLRMDVFRAAMFAAHAMYPAPHPTGDLMLSSLYSTLSTMLKEALETQANRLLRVGRGFKEYWYTSAVFGFFQTRAEPHNVERCKRESLERIGAIYAQVLGAQEEIPVGAGPNDPKTGHEGSNGPAQGYSAKVGETADLSLTSEPLDPALTFMGNPDLSDWTLDNIWSFDLPMPDEGQEQLRF</sequence>
<evidence type="ECO:0000256" key="6">
    <source>
        <dbReference type="ARBA" id="ARBA00023242"/>
    </source>
</evidence>
<evidence type="ECO:0000313" key="10">
    <source>
        <dbReference type="Proteomes" id="UP000799766"/>
    </source>
</evidence>
<dbReference type="AlphaFoldDB" id="A0A6A6NMJ4"/>
<dbReference type="InterPro" id="IPR007219">
    <property type="entry name" value="XnlR_reg_dom"/>
</dbReference>
<evidence type="ECO:0000256" key="4">
    <source>
        <dbReference type="ARBA" id="ARBA00023125"/>
    </source>
</evidence>
<evidence type="ECO:0000256" key="5">
    <source>
        <dbReference type="ARBA" id="ARBA00023163"/>
    </source>
</evidence>
<reference evidence="9" key="1">
    <citation type="journal article" date="2020" name="Stud. Mycol.">
        <title>101 Dothideomycetes genomes: a test case for predicting lifestyles and emergence of pathogens.</title>
        <authorList>
            <person name="Haridas S."/>
            <person name="Albert R."/>
            <person name="Binder M."/>
            <person name="Bloem J."/>
            <person name="Labutti K."/>
            <person name="Salamov A."/>
            <person name="Andreopoulos B."/>
            <person name="Baker S."/>
            <person name="Barry K."/>
            <person name="Bills G."/>
            <person name="Bluhm B."/>
            <person name="Cannon C."/>
            <person name="Castanera R."/>
            <person name="Culley D."/>
            <person name="Daum C."/>
            <person name="Ezra D."/>
            <person name="Gonzalez J."/>
            <person name="Henrissat B."/>
            <person name="Kuo A."/>
            <person name="Liang C."/>
            <person name="Lipzen A."/>
            <person name="Lutzoni F."/>
            <person name="Magnuson J."/>
            <person name="Mondo S."/>
            <person name="Nolan M."/>
            <person name="Ohm R."/>
            <person name="Pangilinan J."/>
            <person name="Park H.-J."/>
            <person name="Ramirez L."/>
            <person name="Alfaro M."/>
            <person name="Sun H."/>
            <person name="Tritt A."/>
            <person name="Yoshinaga Y."/>
            <person name="Zwiers L.-H."/>
            <person name="Turgeon B."/>
            <person name="Goodwin S."/>
            <person name="Spatafora J."/>
            <person name="Crous P."/>
            <person name="Grigoriev I."/>
        </authorList>
    </citation>
    <scope>NUCLEOTIDE SEQUENCE</scope>
    <source>
        <strain evidence="9">ATCC 16933</strain>
    </source>
</reference>
<dbReference type="EMBL" id="MU001702">
    <property type="protein sequence ID" value="KAF2452888.1"/>
    <property type="molecule type" value="Genomic_DNA"/>
</dbReference>
<dbReference type="PROSITE" id="PS00463">
    <property type="entry name" value="ZN2_CY6_FUNGAL_1"/>
    <property type="match status" value="1"/>
</dbReference>
<proteinExistence type="predicted"/>
<dbReference type="SUPFAM" id="SSF57701">
    <property type="entry name" value="Zn2/Cys6 DNA-binding domain"/>
    <property type="match status" value="1"/>
</dbReference>
<evidence type="ECO:0000256" key="1">
    <source>
        <dbReference type="ARBA" id="ARBA00022723"/>
    </source>
</evidence>
<keyword evidence="4" id="KW-0238">DNA-binding</keyword>
<dbReference type="Gene3D" id="4.10.240.10">
    <property type="entry name" value="Zn(2)-C6 fungal-type DNA-binding domain"/>
    <property type="match status" value="1"/>
</dbReference>
<feature type="domain" description="Zn(2)-C6 fungal-type" evidence="8">
    <location>
        <begin position="30"/>
        <end position="62"/>
    </location>
</feature>
<dbReference type="PROSITE" id="PS50048">
    <property type="entry name" value="ZN2_CY6_FUNGAL_2"/>
    <property type="match status" value="1"/>
</dbReference>
<name>A0A6A6NMJ4_9PEZI</name>
<dbReference type="CDD" id="cd00067">
    <property type="entry name" value="GAL4"/>
    <property type="match status" value="1"/>
</dbReference>
<keyword evidence="5" id="KW-0804">Transcription</keyword>
<feature type="region of interest" description="Disordered" evidence="7">
    <location>
        <begin position="1"/>
        <end position="22"/>
    </location>
</feature>
<dbReference type="GO" id="GO:0006351">
    <property type="term" value="P:DNA-templated transcription"/>
    <property type="evidence" value="ECO:0007669"/>
    <property type="project" value="InterPro"/>
</dbReference>